<reference evidence="2 3" key="1">
    <citation type="submission" date="2024-02" db="EMBL/GenBank/DDBJ databases">
        <title>FIRST GENOME SEQUENCES OF Leishmania (Viannia) shawi, Leishmania (Viannia) lindenbergi AND Leishmania (Viannia) utingensis.</title>
        <authorList>
            <person name="Resadore F."/>
            <person name="Custodio M.G.F."/>
            <person name="Boite M.C."/>
            <person name="Cupolillo E."/>
            <person name="Ferreira G.E.M."/>
        </authorList>
    </citation>
    <scope>NUCLEOTIDE SEQUENCE [LARGE SCALE GENOMIC DNA]</scope>
    <source>
        <strain evidence="2 3">ITUB/BR/1977/M4964</strain>
    </source>
</reference>
<evidence type="ECO:0000313" key="2">
    <source>
        <dbReference type="EMBL" id="KAL0515882.1"/>
    </source>
</evidence>
<protein>
    <submittedName>
        <fullName evidence="2">Uncharacterized protein</fullName>
    </submittedName>
</protein>
<evidence type="ECO:0000313" key="3">
    <source>
        <dbReference type="Proteomes" id="UP001482455"/>
    </source>
</evidence>
<comment type="caution">
    <text evidence="2">The sequence shown here is derived from an EMBL/GenBank/DDBJ whole genome shotgun (WGS) entry which is preliminary data.</text>
</comment>
<feature type="region of interest" description="Disordered" evidence="1">
    <location>
        <begin position="1"/>
        <end position="182"/>
    </location>
</feature>
<sequence length="285" mass="30713">ERQRRELGIERFRREGLYAEQSDAATLPPGDVLPPTDADTASDEQSDAATLPPGDVLPPTDADTASDEQSDAATLPPGDVLPPTDADTASDEQSDAATLPPGDVLPPTDADTASDEQSDAATLPPGDVLPPTDADTASDEQSDAATLPPVSGPSATHYGTRRGSRPLCRCMKQRTNGGTQHEHELARLWPTNEKVPLPPVDNLCMTYLRPSTSLTNAMGSAVPTSSEAFTTESSHQFILPPVVPVVDRPPLPFLRAPTWWANMREHFHLLHMVLFFFSLFFEPFP</sequence>
<feature type="compositionally biased region" description="Basic and acidic residues" evidence="1">
    <location>
        <begin position="1"/>
        <end position="17"/>
    </location>
</feature>
<keyword evidence="3" id="KW-1185">Reference proteome</keyword>
<evidence type="ECO:0000256" key="1">
    <source>
        <dbReference type="SAM" id="MobiDB-lite"/>
    </source>
</evidence>
<proteinExistence type="predicted"/>
<gene>
    <name evidence="2" type="ORF">Q4I30_000350</name>
</gene>
<name>A0AAW3B271_9TRYP</name>
<dbReference type="EMBL" id="JBAMZL010000001">
    <property type="protein sequence ID" value="KAL0515882.1"/>
    <property type="molecule type" value="Genomic_DNA"/>
</dbReference>
<dbReference type="AlphaFoldDB" id="A0AAW3B271"/>
<dbReference type="Proteomes" id="UP001482455">
    <property type="component" value="Unassembled WGS sequence"/>
</dbReference>
<organism evidence="2 3">
    <name type="scientific">Leishmania utingensis</name>
    <dbReference type="NCBI Taxonomy" id="653362"/>
    <lineage>
        <taxon>Eukaryota</taxon>
        <taxon>Discoba</taxon>
        <taxon>Euglenozoa</taxon>
        <taxon>Kinetoplastea</taxon>
        <taxon>Metakinetoplastina</taxon>
        <taxon>Trypanosomatida</taxon>
        <taxon>Trypanosomatidae</taxon>
        <taxon>Leishmaniinae</taxon>
        <taxon>Leishmania</taxon>
    </lineage>
</organism>
<feature type="non-terminal residue" evidence="2">
    <location>
        <position position="1"/>
    </location>
</feature>
<accession>A0AAW3B271</accession>